<dbReference type="AlphaFoldDB" id="A0A3G1KQ99"/>
<evidence type="ECO:0000256" key="1">
    <source>
        <dbReference type="ARBA" id="ARBA00038240"/>
    </source>
</evidence>
<accession>A0A3G1KQ99</accession>
<dbReference type="GO" id="GO:0004413">
    <property type="term" value="F:homoserine kinase activity"/>
    <property type="evidence" value="ECO:0007669"/>
    <property type="project" value="TreeGrafter"/>
</dbReference>
<name>A0A3G1KQ99_FORW1</name>
<gene>
    <name evidence="3" type="ORF">DCMF_07245</name>
</gene>
<dbReference type="InterPro" id="IPR002575">
    <property type="entry name" value="Aminoglycoside_PTrfase"/>
</dbReference>
<dbReference type="GO" id="GO:0009088">
    <property type="term" value="P:threonine biosynthetic process"/>
    <property type="evidence" value="ECO:0007669"/>
    <property type="project" value="TreeGrafter"/>
</dbReference>
<dbReference type="KEGG" id="fwa:DCMF_07245"/>
<dbReference type="EMBL" id="CP017634">
    <property type="protein sequence ID" value="ATW24607.1"/>
    <property type="molecule type" value="Genomic_DNA"/>
</dbReference>
<dbReference type="Gene3D" id="3.30.200.20">
    <property type="entry name" value="Phosphorylase Kinase, domain 1"/>
    <property type="match status" value="1"/>
</dbReference>
<dbReference type="RefSeq" id="WP_148133811.1">
    <property type="nucleotide sequence ID" value="NZ_CP017634.1"/>
</dbReference>
<keyword evidence="3" id="KW-0418">Kinase</keyword>
<organism evidence="3 4">
    <name type="scientific">Formimonas warabiya</name>
    <dbReference type="NCBI Taxonomy" id="1761012"/>
    <lineage>
        <taxon>Bacteria</taxon>
        <taxon>Bacillati</taxon>
        <taxon>Bacillota</taxon>
        <taxon>Clostridia</taxon>
        <taxon>Eubacteriales</taxon>
        <taxon>Peptococcaceae</taxon>
        <taxon>Candidatus Formimonas</taxon>
    </lineage>
</organism>
<protein>
    <submittedName>
        <fullName evidence="3">Homoserine kinase</fullName>
    </submittedName>
</protein>
<evidence type="ECO:0000259" key="2">
    <source>
        <dbReference type="Pfam" id="PF01636"/>
    </source>
</evidence>
<dbReference type="PANTHER" id="PTHR21064">
    <property type="entry name" value="AMINOGLYCOSIDE PHOSPHOTRANSFERASE DOMAIN-CONTAINING PROTEIN-RELATED"/>
    <property type="match status" value="1"/>
</dbReference>
<dbReference type="Pfam" id="PF01636">
    <property type="entry name" value="APH"/>
    <property type="match status" value="1"/>
</dbReference>
<dbReference type="Proteomes" id="UP000323521">
    <property type="component" value="Chromosome"/>
</dbReference>
<dbReference type="SUPFAM" id="SSF56112">
    <property type="entry name" value="Protein kinase-like (PK-like)"/>
    <property type="match status" value="1"/>
</dbReference>
<dbReference type="PANTHER" id="PTHR21064:SF6">
    <property type="entry name" value="AMINOGLYCOSIDE PHOSPHOTRANSFERASE DOMAIN-CONTAINING PROTEIN"/>
    <property type="match status" value="1"/>
</dbReference>
<reference evidence="3 4" key="1">
    <citation type="submission" date="2016-10" db="EMBL/GenBank/DDBJ databases">
        <title>Complete Genome Sequence of Peptococcaceae strain DCMF.</title>
        <authorList>
            <person name="Edwards R.J."/>
            <person name="Holland S.I."/>
            <person name="Deshpande N.P."/>
            <person name="Wong Y.K."/>
            <person name="Ertan H."/>
            <person name="Manefield M."/>
            <person name="Russell T.L."/>
            <person name="Lee M.J."/>
        </authorList>
    </citation>
    <scope>NUCLEOTIDE SEQUENCE [LARGE SCALE GENOMIC DNA]</scope>
    <source>
        <strain evidence="3 4">DCMF</strain>
    </source>
</reference>
<dbReference type="Gene3D" id="3.90.1200.10">
    <property type="match status" value="1"/>
</dbReference>
<feature type="domain" description="Aminoglycoside phosphotransferase" evidence="2">
    <location>
        <begin position="67"/>
        <end position="308"/>
    </location>
</feature>
<comment type="similarity">
    <text evidence="1">Belongs to the pseudomonas-type ThrB family.</text>
</comment>
<sequence length="406" mass="47148">MDTSRMLQLTELDTSELFGLFTQSDSLTNIASNFREKMGRALIRSQIKEVFRFYDLGEVKDVYEIFGGYVNQSFGVYTEKEGKTYECFVRKYKKSIAEKEILLEHTLIDFSIAHGLDIAAGLIKTKEGKTFVQLFEEGNAGPEGRYFAVYQFLSGEDKYTWDAPYLTDQEYASSAEVLATFHNASRHYDPQDLERVEPKILEFIPTLPETFREFAELSLAHNKFHTYFLKNFSEIMDVIKEIQIPAEAVDKLPYNPIHSDIHPGNLKFRDEQVVGIFDFDWAKIDLRLFDVCEALTYFCSAWDDLPDGTTDGTLRLDKCAIFLKAYQKKLRELGGLEPLNETEKEYFLAMLAAANIYILNWDVTAYYADPDNLNVYEYLTYLQHNVRLMKWIEEHREEIGELIQTI</sequence>
<evidence type="ECO:0000313" key="4">
    <source>
        <dbReference type="Proteomes" id="UP000323521"/>
    </source>
</evidence>
<proteinExistence type="inferred from homology"/>
<dbReference type="OrthoDB" id="9771902at2"/>
<keyword evidence="3" id="KW-0808">Transferase</keyword>
<dbReference type="InterPro" id="IPR011009">
    <property type="entry name" value="Kinase-like_dom_sf"/>
</dbReference>
<keyword evidence="4" id="KW-1185">Reference proteome</keyword>
<dbReference type="InterPro" id="IPR050249">
    <property type="entry name" value="Pseudomonas-type_ThrB"/>
</dbReference>
<evidence type="ECO:0000313" key="3">
    <source>
        <dbReference type="EMBL" id="ATW24607.1"/>
    </source>
</evidence>